<feature type="region of interest" description="Disordered" evidence="4">
    <location>
        <begin position="214"/>
        <end position="233"/>
    </location>
</feature>
<protein>
    <recommendedName>
        <fullName evidence="5">DUF4005 domain-containing protein</fullName>
    </recommendedName>
</protein>
<proteinExistence type="inferred from homology"/>
<accession>A0ABD3TAC5</accession>
<dbReference type="Pfam" id="PF13178">
    <property type="entry name" value="DUF4005"/>
    <property type="match status" value="1"/>
</dbReference>
<evidence type="ECO:0000256" key="1">
    <source>
        <dbReference type="ARBA" id="ARBA00022860"/>
    </source>
</evidence>
<feature type="region of interest" description="Disordered" evidence="4">
    <location>
        <begin position="178"/>
        <end position="201"/>
    </location>
</feature>
<reference evidence="6 7" key="1">
    <citation type="submission" date="2024-12" db="EMBL/GenBank/DDBJ databases">
        <title>The unique morphological basis and parallel evolutionary history of personate flowers in Penstemon.</title>
        <authorList>
            <person name="Depatie T.H."/>
            <person name="Wessinger C.A."/>
        </authorList>
    </citation>
    <scope>NUCLEOTIDE SEQUENCE [LARGE SCALE GENOMIC DNA]</scope>
    <source>
        <strain evidence="6">WTNN_2</strain>
        <tissue evidence="6">Leaf</tissue>
    </source>
</reference>
<comment type="subunit">
    <text evidence="3">Binds to multiple calmodulin (CaM) in the presence of Ca(2+) and CaM-like proteins.</text>
</comment>
<evidence type="ECO:0000256" key="4">
    <source>
        <dbReference type="SAM" id="MobiDB-lite"/>
    </source>
</evidence>
<feature type="domain" description="DUF4005" evidence="5">
    <location>
        <begin position="323"/>
        <end position="398"/>
    </location>
</feature>
<evidence type="ECO:0000313" key="7">
    <source>
        <dbReference type="Proteomes" id="UP001634393"/>
    </source>
</evidence>
<feature type="compositionally biased region" description="Polar residues" evidence="4">
    <location>
        <begin position="180"/>
        <end position="193"/>
    </location>
</feature>
<dbReference type="Gene3D" id="1.20.5.190">
    <property type="match status" value="1"/>
</dbReference>
<feature type="region of interest" description="Disordered" evidence="4">
    <location>
        <begin position="242"/>
        <end position="310"/>
    </location>
</feature>
<dbReference type="InterPro" id="IPR025064">
    <property type="entry name" value="DUF4005"/>
</dbReference>
<name>A0ABD3TAC5_9LAMI</name>
<evidence type="ECO:0000259" key="5">
    <source>
        <dbReference type="Pfam" id="PF13178"/>
    </source>
</evidence>
<evidence type="ECO:0000256" key="2">
    <source>
        <dbReference type="ARBA" id="ARBA00024341"/>
    </source>
</evidence>
<feature type="region of interest" description="Disordered" evidence="4">
    <location>
        <begin position="1"/>
        <end position="44"/>
    </location>
</feature>
<dbReference type="SMART" id="SM00015">
    <property type="entry name" value="IQ"/>
    <property type="match status" value="2"/>
</dbReference>
<dbReference type="AlphaFoldDB" id="A0ABD3TAC5"/>
<dbReference type="PROSITE" id="PS50096">
    <property type="entry name" value="IQ"/>
    <property type="match status" value="2"/>
</dbReference>
<gene>
    <name evidence="6" type="ORF">ACJIZ3_008279</name>
</gene>
<organism evidence="6 7">
    <name type="scientific">Penstemon smallii</name>
    <dbReference type="NCBI Taxonomy" id="265156"/>
    <lineage>
        <taxon>Eukaryota</taxon>
        <taxon>Viridiplantae</taxon>
        <taxon>Streptophyta</taxon>
        <taxon>Embryophyta</taxon>
        <taxon>Tracheophyta</taxon>
        <taxon>Spermatophyta</taxon>
        <taxon>Magnoliopsida</taxon>
        <taxon>eudicotyledons</taxon>
        <taxon>Gunneridae</taxon>
        <taxon>Pentapetalae</taxon>
        <taxon>asterids</taxon>
        <taxon>lamiids</taxon>
        <taxon>Lamiales</taxon>
        <taxon>Plantaginaceae</taxon>
        <taxon>Cheloneae</taxon>
        <taxon>Penstemon</taxon>
    </lineage>
</organism>
<dbReference type="GO" id="GO:0005516">
    <property type="term" value="F:calmodulin binding"/>
    <property type="evidence" value="ECO:0007669"/>
    <property type="project" value="UniProtKB-KW"/>
</dbReference>
<evidence type="ECO:0000256" key="3">
    <source>
        <dbReference type="ARBA" id="ARBA00024378"/>
    </source>
</evidence>
<dbReference type="Proteomes" id="UP001634393">
    <property type="component" value="Unassembled WGS sequence"/>
</dbReference>
<dbReference type="InterPro" id="IPR000048">
    <property type="entry name" value="IQ_motif_EF-hand-BS"/>
</dbReference>
<dbReference type="PANTHER" id="PTHR32295">
    <property type="entry name" value="IQ-DOMAIN 5-RELATED"/>
    <property type="match status" value="1"/>
</dbReference>
<keyword evidence="1" id="KW-0112">Calmodulin-binding</keyword>
<feature type="compositionally biased region" description="Polar residues" evidence="4">
    <location>
        <begin position="280"/>
        <end position="310"/>
    </location>
</feature>
<evidence type="ECO:0000313" key="6">
    <source>
        <dbReference type="EMBL" id="KAL3833543.1"/>
    </source>
</evidence>
<feature type="region of interest" description="Disordered" evidence="4">
    <location>
        <begin position="364"/>
        <end position="398"/>
    </location>
</feature>
<sequence>MGKASKWFRGLLGLKKPDPTPIDKPSPKKKWSFAKSKGENQKPQYGVVPGATAYNDEAKMHAIAVATATARAAEAAVAAAQAAAVAVKHSSRGLNISSAACISKSSAGYGGSQEEWAAVMIQSHFRAYLSRRALRALKALVKLQALVRGHLMRKRTADALRQLQALVRAQTRARVGRVLNSESPQSSMKSSHFNYHGPDTPEKVEPVIRARSMKHQQSMMLKRNGSKSNESDLNRIWMENQSYEKSSKQGSFTRTPSTHDEKSDKILEVDTGKPKRRNLFPSSHLSLGSDQNCQSFSTSKDSTARSGEVQSLSPLKFVQNIDESAYCTANNTPTKSDGSRSYLSGFSDNNPSYMAYTESSKAKLRSLSAPRQRPHYERSSSNKRYSVHGYGESRSSTQRVSEIHANFTSKVYPGSGRLDRLGMPVRGDSVGFSGGLWHRY</sequence>
<comment type="similarity">
    <text evidence="2">Belongs to the IQD family.</text>
</comment>
<comment type="caution">
    <text evidence="6">The sequence shown here is derived from an EMBL/GenBank/DDBJ whole genome shotgun (WGS) entry which is preliminary data.</text>
</comment>
<keyword evidence="7" id="KW-1185">Reference proteome</keyword>
<dbReference type="Pfam" id="PF00612">
    <property type="entry name" value="IQ"/>
    <property type="match status" value="2"/>
</dbReference>
<feature type="compositionally biased region" description="Polar residues" evidence="4">
    <location>
        <begin position="242"/>
        <end position="256"/>
    </location>
</feature>
<dbReference type="PANTHER" id="PTHR32295:SF11">
    <property type="entry name" value="PROTEIN IQ-DOMAIN 22"/>
    <property type="match status" value="1"/>
</dbReference>
<dbReference type="EMBL" id="JBJXBP010000004">
    <property type="protein sequence ID" value="KAL3833543.1"/>
    <property type="molecule type" value="Genomic_DNA"/>
</dbReference>
<feature type="compositionally biased region" description="Basic and acidic residues" evidence="4">
    <location>
        <begin position="257"/>
        <end position="273"/>
    </location>
</feature>
<dbReference type="CDD" id="cd23767">
    <property type="entry name" value="IQCD"/>
    <property type="match status" value="1"/>
</dbReference>